<protein>
    <submittedName>
        <fullName evidence="1">Uncharacterized protein</fullName>
    </submittedName>
</protein>
<comment type="caution">
    <text evidence="1">The sequence shown here is derived from an EMBL/GenBank/DDBJ whole genome shotgun (WGS) entry which is preliminary data.</text>
</comment>
<accession>A0A9W6QPN4</accession>
<name>A0A9W6QPN4_9PSEU</name>
<proteinExistence type="predicted"/>
<dbReference type="Proteomes" id="UP001165042">
    <property type="component" value="Unassembled WGS sequence"/>
</dbReference>
<evidence type="ECO:0000313" key="2">
    <source>
        <dbReference type="Proteomes" id="UP001165042"/>
    </source>
</evidence>
<dbReference type="AlphaFoldDB" id="A0A9W6QPN4"/>
<sequence>MDAVDARAQPDDCVLGRVDGLDPAVERADGGGQGRARHHELPPTEQAFAGTIRIVQDQIVFAFGQTGQCPRAAVGVHNGHRDVAIAHSLGRSTTFTRSGGIHRR</sequence>
<keyword evidence="2" id="KW-1185">Reference proteome</keyword>
<evidence type="ECO:0000313" key="1">
    <source>
        <dbReference type="EMBL" id="GLW92500.1"/>
    </source>
</evidence>
<organism evidence="1 2">
    <name type="scientific">Actinokineospora globicatena</name>
    <dbReference type="NCBI Taxonomy" id="103729"/>
    <lineage>
        <taxon>Bacteria</taxon>
        <taxon>Bacillati</taxon>
        <taxon>Actinomycetota</taxon>
        <taxon>Actinomycetes</taxon>
        <taxon>Pseudonocardiales</taxon>
        <taxon>Pseudonocardiaceae</taxon>
        <taxon>Actinokineospora</taxon>
    </lineage>
</organism>
<gene>
    <name evidence="1" type="ORF">Aglo03_33160</name>
</gene>
<dbReference type="EMBL" id="BSSD01000004">
    <property type="protein sequence ID" value="GLW92500.1"/>
    <property type="molecule type" value="Genomic_DNA"/>
</dbReference>
<reference evidence="1" key="1">
    <citation type="submission" date="2023-02" db="EMBL/GenBank/DDBJ databases">
        <title>Actinokineospora globicatena NBRC 15670.</title>
        <authorList>
            <person name="Ichikawa N."/>
            <person name="Sato H."/>
            <person name="Tonouchi N."/>
        </authorList>
    </citation>
    <scope>NUCLEOTIDE SEQUENCE</scope>
    <source>
        <strain evidence="1">NBRC 15670</strain>
    </source>
</reference>